<gene>
    <name evidence="2" type="primary">LOC101261279</name>
</gene>
<dbReference type="OrthoDB" id="1938258at2759"/>
<name>A0A3Q7IMA2_SOLLC</name>
<reference evidence="2" key="1">
    <citation type="journal article" date="2012" name="Nature">
        <title>The tomato genome sequence provides insights into fleshy fruit evolution.</title>
        <authorList>
            <consortium name="Tomato Genome Consortium"/>
        </authorList>
    </citation>
    <scope>NUCLEOTIDE SEQUENCE [LARGE SCALE GENOMIC DNA]</scope>
    <source>
        <strain evidence="2">cv. Heinz 1706</strain>
    </source>
</reference>
<protein>
    <submittedName>
        <fullName evidence="2">Uncharacterized protein</fullName>
    </submittedName>
</protein>
<sequence>MDKHGVEASSPLATIEDIQKRLTRPQQSSSSVIAIAIAPHLSNADTSPLQKRRKLTSSPHQQSSSSVIASHKYELQQDNSTNVDSSPLQKRRKSIAVKVRLEDYFDLSLLSATRAKINSSLNKQSRKKKLKSEFEEFVWPAEGDHHDSESYSENSRRTDEAIVDLKNDNDDSFGDGENNHKCCVDPFQRFESTALMRFSR</sequence>
<dbReference type="AlphaFoldDB" id="A0A3Q7IMA2"/>
<feature type="compositionally biased region" description="Low complexity" evidence="1">
    <location>
        <begin position="57"/>
        <end position="66"/>
    </location>
</feature>
<proteinExistence type="predicted"/>
<accession>A0A3Q7IMA2</accession>
<dbReference type="InParanoid" id="A0A3Q7IMA2"/>
<feature type="region of interest" description="Disordered" evidence="1">
    <location>
        <begin position="43"/>
        <end position="67"/>
    </location>
</feature>
<dbReference type="EnsemblPlants" id="Solyc10g084730.2.1">
    <property type="protein sequence ID" value="Solyc10g084730.2.1"/>
    <property type="gene ID" value="Solyc10g084730.2"/>
</dbReference>
<reference evidence="2" key="2">
    <citation type="submission" date="2019-01" db="UniProtKB">
        <authorList>
            <consortium name="EnsemblPlants"/>
        </authorList>
    </citation>
    <scope>IDENTIFICATION</scope>
    <source>
        <strain evidence="2">cv. Heinz 1706</strain>
    </source>
</reference>
<keyword evidence="3" id="KW-1185">Reference proteome</keyword>
<evidence type="ECO:0000256" key="1">
    <source>
        <dbReference type="SAM" id="MobiDB-lite"/>
    </source>
</evidence>
<dbReference type="PaxDb" id="4081-Solyc10g084730.1.1"/>
<dbReference type="Gramene" id="Solyc10g084730.2.1">
    <property type="protein sequence ID" value="Solyc10g084730.2.1"/>
    <property type="gene ID" value="Solyc10g084730.2"/>
</dbReference>
<evidence type="ECO:0000313" key="3">
    <source>
        <dbReference type="Proteomes" id="UP000004994"/>
    </source>
</evidence>
<organism evidence="2">
    <name type="scientific">Solanum lycopersicum</name>
    <name type="common">Tomato</name>
    <name type="synonym">Lycopersicon esculentum</name>
    <dbReference type="NCBI Taxonomy" id="4081"/>
    <lineage>
        <taxon>Eukaryota</taxon>
        <taxon>Viridiplantae</taxon>
        <taxon>Streptophyta</taxon>
        <taxon>Embryophyta</taxon>
        <taxon>Tracheophyta</taxon>
        <taxon>Spermatophyta</taxon>
        <taxon>Magnoliopsida</taxon>
        <taxon>eudicotyledons</taxon>
        <taxon>Gunneridae</taxon>
        <taxon>Pentapetalae</taxon>
        <taxon>asterids</taxon>
        <taxon>lamiids</taxon>
        <taxon>Solanales</taxon>
        <taxon>Solanaceae</taxon>
        <taxon>Solanoideae</taxon>
        <taxon>Solaneae</taxon>
        <taxon>Solanum</taxon>
        <taxon>Solanum subgen. Lycopersicon</taxon>
    </lineage>
</organism>
<evidence type="ECO:0000313" key="2">
    <source>
        <dbReference type="EnsemblPlants" id="Solyc10g084730.2.1"/>
    </source>
</evidence>
<dbReference type="Proteomes" id="UP000004994">
    <property type="component" value="Chromosome 10"/>
</dbReference>
<dbReference type="OMA" id="PFQRFES"/>